<dbReference type="GO" id="GO:0016758">
    <property type="term" value="F:hexosyltransferase activity"/>
    <property type="evidence" value="ECO:0007669"/>
    <property type="project" value="InterPro"/>
</dbReference>
<dbReference type="Pfam" id="PF01762">
    <property type="entry name" value="Galactosyl_T"/>
    <property type="match status" value="1"/>
</dbReference>
<proteinExistence type="inferred from homology"/>
<dbReference type="EC" id="2.4.1.-" evidence="11"/>
<evidence type="ECO:0000256" key="7">
    <source>
        <dbReference type="ARBA" id="ARBA00022989"/>
    </source>
</evidence>
<evidence type="ECO:0000256" key="6">
    <source>
        <dbReference type="ARBA" id="ARBA00022968"/>
    </source>
</evidence>
<keyword evidence="9 11" id="KW-0472">Membrane</keyword>
<organism evidence="12 13">
    <name type="scientific">Owenia fusiformis</name>
    <name type="common">Polychaete worm</name>
    <dbReference type="NCBI Taxonomy" id="6347"/>
    <lineage>
        <taxon>Eukaryota</taxon>
        <taxon>Metazoa</taxon>
        <taxon>Spiralia</taxon>
        <taxon>Lophotrochozoa</taxon>
        <taxon>Annelida</taxon>
        <taxon>Polychaeta</taxon>
        <taxon>Sedentaria</taxon>
        <taxon>Canalipalpata</taxon>
        <taxon>Sabellida</taxon>
        <taxon>Oweniida</taxon>
        <taxon>Oweniidae</taxon>
        <taxon>Owenia</taxon>
    </lineage>
</organism>
<dbReference type="GO" id="GO:0000139">
    <property type="term" value="C:Golgi membrane"/>
    <property type="evidence" value="ECO:0007669"/>
    <property type="project" value="UniProtKB-SubCell"/>
</dbReference>
<evidence type="ECO:0000256" key="2">
    <source>
        <dbReference type="ARBA" id="ARBA00008661"/>
    </source>
</evidence>
<dbReference type="Proteomes" id="UP000749559">
    <property type="component" value="Unassembled WGS sequence"/>
</dbReference>
<keyword evidence="3 11" id="KW-0328">Glycosyltransferase</keyword>
<sequence length="366" mass="42218">MRRAFKIFLYGLCFYLLVRSFFLYHDDITKDTSEKLERLQDNIVSSSQVDNDTTEAMIGLVIETENDGKSEPSQQYNTLSTSTEDNATATEIISVDKKEENGKTVISPHDYKYLINEEKICANDPFLLIYIHTAPGNVARRNMIRKTWGGVRRIQGYRTVLIFLLGVPSDRRIDERVTLESKIHHDIIQEDYIDTYRNLTLKGIMGLKWAINFCSNAKFILKTDDDVFVNIYPLFGYLLKITRENATSCHNVLGLVRPFVKKDLYPPYCYGLAYVYAMSTAKPIYTASLYEPFFWIDDVFITGVLAKKAGVKLTQLDYKFPPKIIIPSDGPLRALKENKDKYTFVLLHDLHKYPSRMTELWNTVSS</sequence>
<accession>A0A8J1UQM8</accession>
<dbReference type="InterPro" id="IPR002659">
    <property type="entry name" value="Glyco_trans_31"/>
</dbReference>
<dbReference type="GO" id="GO:0006493">
    <property type="term" value="P:protein O-linked glycosylation"/>
    <property type="evidence" value="ECO:0007669"/>
    <property type="project" value="TreeGrafter"/>
</dbReference>
<dbReference type="Gene3D" id="3.90.550.50">
    <property type="match status" value="1"/>
</dbReference>
<gene>
    <name evidence="12" type="ORF">OFUS_LOCUS5522</name>
</gene>
<evidence type="ECO:0000256" key="5">
    <source>
        <dbReference type="ARBA" id="ARBA00022692"/>
    </source>
</evidence>
<comment type="similarity">
    <text evidence="2 11">Belongs to the glycosyltransferase 31 family.</text>
</comment>
<evidence type="ECO:0000256" key="11">
    <source>
        <dbReference type="RuleBase" id="RU363063"/>
    </source>
</evidence>
<keyword evidence="13" id="KW-1185">Reference proteome</keyword>
<dbReference type="AlphaFoldDB" id="A0A8J1UQM8"/>
<evidence type="ECO:0000256" key="8">
    <source>
        <dbReference type="ARBA" id="ARBA00023034"/>
    </source>
</evidence>
<evidence type="ECO:0000256" key="1">
    <source>
        <dbReference type="ARBA" id="ARBA00004323"/>
    </source>
</evidence>
<feature type="transmembrane region" description="Helical" evidence="11">
    <location>
        <begin position="7"/>
        <end position="25"/>
    </location>
</feature>
<evidence type="ECO:0000256" key="4">
    <source>
        <dbReference type="ARBA" id="ARBA00022679"/>
    </source>
</evidence>
<dbReference type="OrthoDB" id="115198at2759"/>
<keyword evidence="4" id="KW-0808">Transferase</keyword>
<dbReference type="PANTHER" id="PTHR11214:SF364">
    <property type="entry name" value="HEXOSYLTRANSFERASE"/>
    <property type="match status" value="1"/>
</dbReference>
<evidence type="ECO:0000256" key="9">
    <source>
        <dbReference type="ARBA" id="ARBA00023136"/>
    </source>
</evidence>
<dbReference type="PANTHER" id="PTHR11214">
    <property type="entry name" value="BETA-1,3-N-ACETYLGLUCOSAMINYLTRANSFERASE"/>
    <property type="match status" value="1"/>
</dbReference>
<keyword evidence="7 11" id="KW-1133">Transmembrane helix</keyword>
<evidence type="ECO:0000313" key="12">
    <source>
        <dbReference type="EMBL" id="CAH1778629.1"/>
    </source>
</evidence>
<reference evidence="12" key="1">
    <citation type="submission" date="2022-03" db="EMBL/GenBank/DDBJ databases">
        <authorList>
            <person name="Martin C."/>
        </authorList>
    </citation>
    <scope>NUCLEOTIDE SEQUENCE</scope>
</reference>
<name>A0A8J1UQM8_OWEFU</name>
<comment type="caution">
    <text evidence="12">The sequence shown here is derived from an EMBL/GenBank/DDBJ whole genome shotgun (WGS) entry which is preliminary data.</text>
</comment>
<evidence type="ECO:0000256" key="10">
    <source>
        <dbReference type="ARBA" id="ARBA00023180"/>
    </source>
</evidence>
<keyword evidence="10" id="KW-0325">Glycoprotein</keyword>
<keyword evidence="8 11" id="KW-0333">Golgi apparatus</keyword>
<keyword evidence="5 11" id="KW-0812">Transmembrane</keyword>
<dbReference type="FunFam" id="3.90.550.50:FF:000001">
    <property type="entry name" value="Hexosyltransferase"/>
    <property type="match status" value="1"/>
</dbReference>
<evidence type="ECO:0000256" key="3">
    <source>
        <dbReference type="ARBA" id="ARBA00022676"/>
    </source>
</evidence>
<keyword evidence="6 11" id="KW-0735">Signal-anchor</keyword>
<comment type="subcellular location">
    <subcellularLocation>
        <location evidence="1 11">Golgi apparatus membrane</location>
        <topology evidence="1 11">Single-pass type II membrane protein</topology>
    </subcellularLocation>
</comment>
<evidence type="ECO:0000313" key="13">
    <source>
        <dbReference type="Proteomes" id="UP000749559"/>
    </source>
</evidence>
<dbReference type="EMBL" id="CAIIXF020000003">
    <property type="protein sequence ID" value="CAH1778629.1"/>
    <property type="molecule type" value="Genomic_DNA"/>
</dbReference>
<protein>
    <recommendedName>
        <fullName evidence="11">Hexosyltransferase</fullName>
        <ecNumber evidence="11">2.4.1.-</ecNumber>
    </recommendedName>
</protein>